<accession>A0AA37TD36</accession>
<evidence type="ECO:0000313" key="1">
    <source>
        <dbReference type="EMBL" id="GLS27057.1"/>
    </source>
</evidence>
<keyword evidence="2" id="KW-1185">Reference proteome</keyword>
<protein>
    <submittedName>
        <fullName evidence="1">Uncharacterized protein</fullName>
    </submittedName>
</protein>
<sequence>MVFGKKQCVNQLGFPARKLPNDDGGERVILEHGQCSLNDLADFWIVKFAFKVPTLKREQFAGEIFPVLFVPS</sequence>
<dbReference type="Proteomes" id="UP001156870">
    <property type="component" value="Unassembled WGS sequence"/>
</dbReference>
<proteinExistence type="predicted"/>
<evidence type="ECO:0000313" key="2">
    <source>
        <dbReference type="Proteomes" id="UP001156870"/>
    </source>
</evidence>
<gene>
    <name evidence="1" type="ORF">GCM10007877_27760</name>
</gene>
<dbReference type="EMBL" id="BSPD01000065">
    <property type="protein sequence ID" value="GLS27057.1"/>
    <property type="molecule type" value="Genomic_DNA"/>
</dbReference>
<name>A0AA37TD36_9GAMM</name>
<comment type="caution">
    <text evidence="1">The sequence shown here is derived from an EMBL/GenBank/DDBJ whole genome shotgun (WGS) entry which is preliminary data.</text>
</comment>
<reference evidence="1 2" key="1">
    <citation type="journal article" date="2014" name="Int. J. Syst. Evol. Microbiol.">
        <title>Complete genome sequence of Corynebacterium casei LMG S-19264T (=DSM 44701T), isolated from a smear-ripened cheese.</title>
        <authorList>
            <consortium name="US DOE Joint Genome Institute (JGI-PGF)"/>
            <person name="Walter F."/>
            <person name="Albersmeier A."/>
            <person name="Kalinowski J."/>
            <person name="Ruckert C."/>
        </authorList>
    </citation>
    <scope>NUCLEOTIDE SEQUENCE [LARGE SCALE GENOMIC DNA]</scope>
    <source>
        <strain evidence="1 2">NBRC 110095</strain>
    </source>
</reference>
<organism evidence="1 2">
    <name type="scientific">Marinibactrum halimedae</name>
    <dbReference type="NCBI Taxonomy" id="1444977"/>
    <lineage>
        <taxon>Bacteria</taxon>
        <taxon>Pseudomonadati</taxon>
        <taxon>Pseudomonadota</taxon>
        <taxon>Gammaproteobacteria</taxon>
        <taxon>Cellvibrionales</taxon>
        <taxon>Cellvibrionaceae</taxon>
        <taxon>Marinibactrum</taxon>
    </lineage>
</organism>
<dbReference type="AlphaFoldDB" id="A0AA37TD36"/>